<accession>A0A2G2YTR0</accession>
<reference evidence="2 3" key="2">
    <citation type="journal article" date="2017" name="Genome Biol.">
        <title>New reference genome sequences of hot pepper reveal the massive evolution of plant disease-resistance genes by retroduplication.</title>
        <authorList>
            <person name="Kim S."/>
            <person name="Park J."/>
            <person name="Yeom S.I."/>
            <person name="Kim Y.M."/>
            <person name="Seo E."/>
            <person name="Kim K.T."/>
            <person name="Kim M.S."/>
            <person name="Lee J.M."/>
            <person name="Cheong K."/>
            <person name="Shin H.S."/>
            <person name="Kim S.B."/>
            <person name="Han K."/>
            <person name="Lee J."/>
            <person name="Park M."/>
            <person name="Lee H.A."/>
            <person name="Lee H.Y."/>
            <person name="Lee Y."/>
            <person name="Oh S."/>
            <person name="Lee J.H."/>
            <person name="Choi E."/>
            <person name="Choi E."/>
            <person name="Lee S.E."/>
            <person name="Jeon J."/>
            <person name="Kim H."/>
            <person name="Choi G."/>
            <person name="Song H."/>
            <person name="Lee J."/>
            <person name="Lee S.C."/>
            <person name="Kwon J.K."/>
            <person name="Lee H.Y."/>
            <person name="Koo N."/>
            <person name="Hong Y."/>
            <person name="Kim R.W."/>
            <person name="Kang W.H."/>
            <person name="Huh J.H."/>
            <person name="Kang B.C."/>
            <person name="Yang T.J."/>
            <person name="Lee Y.H."/>
            <person name="Bennetzen J.L."/>
            <person name="Choi D."/>
        </authorList>
    </citation>
    <scope>NUCLEOTIDE SEQUENCE [LARGE SCALE GENOMIC DNA]</scope>
    <source>
        <strain evidence="3">cv. CM334</strain>
    </source>
</reference>
<feature type="compositionally biased region" description="Basic and acidic residues" evidence="1">
    <location>
        <begin position="306"/>
        <end position="330"/>
    </location>
</feature>
<feature type="compositionally biased region" description="Basic and acidic residues" evidence="1">
    <location>
        <begin position="195"/>
        <end position="207"/>
    </location>
</feature>
<dbReference type="Proteomes" id="UP000222542">
    <property type="component" value="Unassembled WGS sequence"/>
</dbReference>
<feature type="region of interest" description="Disordered" evidence="1">
    <location>
        <begin position="276"/>
        <end position="330"/>
    </location>
</feature>
<dbReference type="PANTHER" id="PTHR37729">
    <property type="entry name" value="NEUROFILAMENT PROTEIN-LIKE PROTEIN"/>
    <property type="match status" value="1"/>
</dbReference>
<name>A0A2G2YTR0_CAPAN</name>
<feature type="compositionally biased region" description="Basic and acidic residues" evidence="1">
    <location>
        <begin position="276"/>
        <end position="299"/>
    </location>
</feature>
<proteinExistence type="predicted"/>
<organism evidence="2 3">
    <name type="scientific">Capsicum annuum</name>
    <name type="common">Capsicum pepper</name>
    <dbReference type="NCBI Taxonomy" id="4072"/>
    <lineage>
        <taxon>Eukaryota</taxon>
        <taxon>Viridiplantae</taxon>
        <taxon>Streptophyta</taxon>
        <taxon>Embryophyta</taxon>
        <taxon>Tracheophyta</taxon>
        <taxon>Spermatophyta</taxon>
        <taxon>Magnoliopsida</taxon>
        <taxon>eudicotyledons</taxon>
        <taxon>Gunneridae</taxon>
        <taxon>Pentapetalae</taxon>
        <taxon>asterids</taxon>
        <taxon>lamiids</taxon>
        <taxon>Solanales</taxon>
        <taxon>Solanaceae</taxon>
        <taxon>Solanoideae</taxon>
        <taxon>Capsiceae</taxon>
        <taxon>Capsicum</taxon>
    </lineage>
</organism>
<reference evidence="2 3" key="1">
    <citation type="journal article" date="2014" name="Nat. Genet.">
        <title>Genome sequence of the hot pepper provides insights into the evolution of pungency in Capsicum species.</title>
        <authorList>
            <person name="Kim S."/>
            <person name="Park M."/>
            <person name="Yeom S.I."/>
            <person name="Kim Y.M."/>
            <person name="Lee J.M."/>
            <person name="Lee H.A."/>
            <person name="Seo E."/>
            <person name="Choi J."/>
            <person name="Cheong K."/>
            <person name="Kim K.T."/>
            <person name="Jung K."/>
            <person name="Lee G.W."/>
            <person name="Oh S.K."/>
            <person name="Bae C."/>
            <person name="Kim S.B."/>
            <person name="Lee H.Y."/>
            <person name="Kim S.Y."/>
            <person name="Kim M.S."/>
            <person name="Kang B.C."/>
            <person name="Jo Y.D."/>
            <person name="Yang H.B."/>
            <person name="Jeong H.J."/>
            <person name="Kang W.H."/>
            <person name="Kwon J.K."/>
            <person name="Shin C."/>
            <person name="Lim J.Y."/>
            <person name="Park J.H."/>
            <person name="Huh J.H."/>
            <person name="Kim J.S."/>
            <person name="Kim B.D."/>
            <person name="Cohen O."/>
            <person name="Paran I."/>
            <person name="Suh M.C."/>
            <person name="Lee S.B."/>
            <person name="Kim Y.K."/>
            <person name="Shin Y."/>
            <person name="Noh S.J."/>
            <person name="Park J."/>
            <person name="Seo Y.S."/>
            <person name="Kwon S.Y."/>
            <person name="Kim H.A."/>
            <person name="Park J.M."/>
            <person name="Kim H.J."/>
            <person name="Choi S.B."/>
            <person name="Bosland P.W."/>
            <person name="Reeves G."/>
            <person name="Jo S.H."/>
            <person name="Lee B.W."/>
            <person name="Cho H.T."/>
            <person name="Choi H.S."/>
            <person name="Lee M.S."/>
            <person name="Yu Y."/>
            <person name="Do Choi Y."/>
            <person name="Park B.S."/>
            <person name="van Deynze A."/>
            <person name="Ashrafi H."/>
            <person name="Hill T."/>
            <person name="Kim W.T."/>
            <person name="Pai H.S."/>
            <person name="Ahn H.K."/>
            <person name="Yeam I."/>
            <person name="Giovannoni J.J."/>
            <person name="Rose J.K."/>
            <person name="Sorensen I."/>
            <person name="Lee S.J."/>
            <person name="Kim R.W."/>
            <person name="Choi I.Y."/>
            <person name="Choi B.S."/>
            <person name="Lim J.S."/>
            <person name="Lee Y.H."/>
            <person name="Choi D."/>
        </authorList>
    </citation>
    <scope>NUCLEOTIDE SEQUENCE [LARGE SCALE GENOMIC DNA]</scope>
    <source>
        <strain evidence="3">cv. CM334</strain>
    </source>
</reference>
<dbReference type="PANTHER" id="PTHR37729:SF1">
    <property type="entry name" value="NEUROFILAMENT PROTEIN-LIKE PROTEIN"/>
    <property type="match status" value="1"/>
</dbReference>
<feature type="compositionally biased region" description="Basic and acidic residues" evidence="1">
    <location>
        <begin position="223"/>
        <end position="253"/>
    </location>
</feature>
<sequence length="330" mass="37085">MKNDEFDSQVKKLAFKWSYYFSHSSSITPKHDKGTEQIYWAFNKVKIKQPYQLTSFLKLDLEAEEGSLTKPEHGNLGTWTLLPGVCPYQSKYLENFALALIWSPKNLKFQVKKSVEKEKPVADEALTPTTEEVKKVDEPPAPSPATTNDEERPQAEESILAIPAESEEKTADKKIEPPTVEEVKKQDETPALDATSKDIPKLAKEPTPEPEAQSIPDQVVDITKSEPKVQSEAGKVETLDKESKIEPAEEKSEQQVTIVDIVETFEAVEKKKEQIHLKASEQKKAKEAEVSKAEPKEEASEPVPVVEEKLTEASEKNEQEYDNKHSVVTA</sequence>
<dbReference type="EMBL" id="AYRZ02000009">
    <property type="protein sequence ID" value="PHT73035.1"/>
    <property type="molecule type" value="Genomic_DNA"/>
</dbReference>
<comment type="caution">
    <text evidence="2">The sequence shown here is derived from an EMBL/GenBank/DDBJ whole genome shotgun (WGS) entry which is preliminary data.</text>
</comment>
<feature type="compositionally biased region" description="Basic and acidic residues" evidence="1">
    <location>
        <begin position="166"/>
        <end position="188"/>
    </location>
</feature>
<evidence type="ECO:0000256" key="1">
    <source>
        <dbReference type="SAM" id="MobiDB-lite"/>
    </source>
</evidence>
<feature type="region of interest" description="Disordered" evidence="1">
    <location>
        <begin position="118"/>
        <end position="254"/>
    </location>
</feature>
<evidence type="ECO:0000313" key="2">
    <source>
        <dbReference type="EMBL" id="PHT73035.1"/>
    </source>
</evidence>
<dbReference type="AlphaFoldDB" id="A0A2G2YTR0"/>
<gene>
    <name evidence="2" type="ORF">T459_23820</name>
</gene>
<keyword evidence="3" id="KW-1185">Reference proteome</keyword>
<protein>
    <submittedName>
        <fullName evidence="2">Uncharacterized protein</fullName>
    </submittedName>
</protein>
<evidence type="ECO:0000313" key="3">
    <source>
        <dbReference type="Proteomes" id="UP000222542"/>
    </source>
</evidence>
<dbReference type="Gramene" id="PHT73035">
    <property type="protein sequence ID" value="PHT73035"/>
    <property type="gene ID" value="T459_23820"/>
</dbReference>